<dbReference type="SUPFAM" id="SSF103473">
    <property type="entry name" value="MFS general substrate transporter"/>
    <property type="match status" value="1"/>
</dbReference>
<dbReference type="PROSITE" id="PS50850">
    <property type="entry name" value="MFS"/>
    <property type="match status" value="1"/>
</dbReference>
<evidence type="ECO:0000256" key="4">
    <source>
        <dbReference type="ARBA" id="ARBA00022692"/>
    </source>
</evidence>
<reference evidence="9" key="1">
    <citation type="submission" date="2022-08" db="EMBL/GenBank/DDBJ databases">
        <title>Alicyclobacillus dauci DSM2870, complete genome.</title>
        <authorList>
            <person name="Wang Q."/>
            <person name="Cai R."/>
            <person name="Wang Z."/>
        </authorList>
    </citation>
    <scope>NUCLEOTIDE SEQUENCE</scope>
    <source>
        <strain evidence="9">DSM 28700</strain>
    </source>
</reference>
<dbReference type="Proteomes" id="UP001164803">
    <property type="component" value="Chromosome"/>
</dbReference>
<feature type="transmembrane region" description="Helical" evidence="7">
    <location>
        <begin position="153"/>
        <end position="179"/>
    </location>
</feature>
<gene>
    <name evidence="9" type="ORF">NZD86_00680</name>
</gene>
<keyword evidence="6 7" id="KW-0472">Membrane</keyword>
<evidence type="ECO:0000256" key="5">
    <source>
        <dbReference type="ARBA" id="ARBA00022989"/>
    </source>
</evidence>
<keyword evidence="3" id="KW-1003">Cell membrane</keyword>
<feature type="domain" description="Major facilitator superfamily (MFS) profile" evidence="8">
    <location>
        <begin position="14"/>
        <end position="425"/>
    </location>
</feature>
<feature type="transmembrane region" description="Helical" evidence="7">
    <location>
        <begin position="87"/>
        <end position="105"/>
    </location>
</feature>
<protein>
    <submittedName>
        <fullName evidence="9">MFS transporter</fullName>
    </submittedName>
</protein>
<evidence type="ECO:0000259" key="8">
    <source>
        <dbReference type="PROSITE" id="PS50850"/>
    </source>
</evidence>
<feature type="transmembrane region" description="Helical" evidence="7">
    <location>
        <begin position="282"/>
        <end position="299"/>
    </location>
</feature>
<feature type="transmembrane region" description="Helical" evidence="7">
    <location>
        <begin position="404"/>
        <end position="421"/>
    </location>
</feature>
<dbReference type="RefSeq" id="WP_268044574.1">
    <property type="nucleotide sequence ID" value="NZ_CP104064.1"/>
</dbReference>
<dbReference type="EMBL" id="CP104064">
    <property type="protein sequence ID" value="WAH37129.1"/>
    <property type="molecule type" value="Genomic_DNA"/>
</dbReference>
<dbReference type="InterPro" id="IPR005829">
    <property type="entry name" value="Sugar_transporter_CS"/>
</dbReference>
<dbReference type="InterPro" id="IPR036259">
    <property type="entry name" value="MFS_trans_sf"/>
</dbReference>
<dbReference type="Pfam" id="PF07690">
    <property type="entry name" value="MFS_1"/>
    <property type="match status" value="1"/>
</dbReference>
<keyword evidence="4 7" id="KW-0812">Transmembrane</keyword>
<evidence type="ECO:0000256" key="1">
    <source>
        <dbReference type="ARBA" id="ARBA00004651"/>
    </source>
</evidence>
<feature type="transmembrane region" description="Helical" evidence="7">
    <location>
        <begin position="371"/>
        <end position="392"/>
    </location>
</feature>
<accession>A0ABY6Z2K1</accession>
<feature type="transmembrane region" description="Helical" evidence="7">
    <location>
        <begin position="336"/>
        <end position="359"/>
    </location>
</feature>
<evidence type="ECO:0000256" key="7">
    <source>
        <dbReference type="SAM" id="Phobius"/>
    </source>
</evidence>
<keyword evidence="5 7" id="KW-1133">Transmembrane helix</keyword>
<dbReference type="PANTHER" id="PTHR43045:SF4">
    <property type="entry name" value="TRANSPORTER YDFJ-RELATED"/>
    <property type="match status" value="1"/>
</dbReference>
<dbReference type="PROSITE" id="PS00217">
    <property type="entry name" value="SUGAR_TRANSPORT_2"/>
    <property type="match status" value="1"/>
</dbReference>
<feature type="transmembrane region" description="Helical" evidence="7">
    <location>
        <begin position="111"/>
        <end position="132"/>
    </location>
</feature>
<evidence type="ECO:0000256" key="2">
    <source>
        <dbReference type="ARBA" id="ARBA00022448"/>
    </source>
</evidence>
<feature type="transmembrane region" description="Helical" evidence="7">
    <location>
        <begin position="14"/>
        <end position="35"/>
    </location>
</feature>
<evidence type="ECO:0000313" key="9">
    <source>
        <dbReference type="EMBL" id="WAH37129.1"/>
    </source>
</evidence>
<feature type="transmembrane region" description="Helical" evidence="7">
    <location>
        <begin position="244"/>
        <end position="270"/>
    </location>
</feature>
<organism evidence="9 10">
    <name type="scientific">Alicyclobacillus dauci</name>
    <dbReference type="NCBI Taxonomy" id="1475485"/>
    <lineage>
        <taxon>Bacteria</taxon>
        <taxon>Bacillati</taxon>
        <taxon>Bacillota</taxon>
        <taxon>Bacilli</taxon>
        <taxon>Bacillales</taxon>
        <taxon>Alicyclobacillaceae</taxon>
        <taxon>Alicyclobacillus</taxon>
    </lineage>
</organism>
<keyword evidence="2" id="KW-0813">Transport</keyword>
<keyword evidence="10" id="KW-1185">Reference proteome</keyword>
<name>A0ABY6Z2K1_9BACL</name>
<dbReference type="PANTHER" id="PTHR43045">
    <property type="entry name" value="SHIKIMATE TRANSPORTER"/>
    <property type="match status" value="1"/>
</dbReference>
<feature type="transmembrane region" description="Helical" evidence="7">
    <location>
        <begin position="191"/>
        <end position="211"/>
    </location>
</feature>
<sequence length="438" mass="47954">MEYQEDVSAEGRRALIAAFFGFMVDMIDVYLPVTVLGPAMSYFEPKGLPAVTSTTLYYVVFALSLIGRPLGSIIFGHYGDKFGRRKTTLVAVAGASIVTFLIALLPGYTTWGLTGIILVAILRLIGGIFLGGEYTGATPLAMEYSPRKRRGMYGGFINSGYPVALVVIAVIMMVMFHIAPANGPTSPYAVWGWRIPFILGAIISFLLFLYYRRVPESKIWEQTSKAKAPLKELFHGESFRRLSVVFVVMSGVWFMLYAVVSMLPGIMTYIGVKGNVSNAASLWANIVLCFLFIPVGMLSQKIGRRAVLILFGVVGLTVVPYVYFQLVHHATNGSTFIVIMTVIVTGLTISVYGVLTAFITEMFETGVRASGYGIGYSLAVIVPSFTSFYMIFLKHFMAYEYTEIVIAAFGGLLILIGGLISPESRSAEFDATLNNYDA</sequence>
<dbReference type="InterPro" id="IPR020846">
    <property type="entry name" value="MFS_dom"/>
</dbReference>
<evidence type="ECO:0000256" key="3">
    <source>
        <dbReference type="ARBA" id="ARBA00022475"/>
    </source>
</evidence>
<dbReference type="Gene3D" id="1.20.1250.20">
    <property type="entry name" value="MFS general substrate transporter like domains"/>
    <property type="match status" value="2"/>
</dbReference>
<dbReference type="InterPro" id="IPR011701">
    <property type="entry name" value="MFS"/>
</dbReference>
<comment type="subcellular location">
    <subcellularLocation>
        <location evidence="1">Cell membrane</location>
        <topology evidence="1">Multi-pass membrane protein</topology>
    </subcellularLocation>
</comment>
<evidence type="ECO:0000313" key="10">
    <source>
        <dbReference type="Proteomes" id="UP001164803"/>
    </source>
</evidence>
<feature type="transmembrane region" description="Helical" evidence="7">
    <location>
        <begin position="306"/>
        <end position="324"/>
    </location>
</feature>
<feature type="transmembrane region" description="Helical" evidence="7">
    <location>
        <begin position="55"/>
        <end position="75"/>
    </location>
</feature>
<evidence type="ECO:0000256" key="6">
    <source>
        <dbReference type="ARBA" id="ARBA00023136"/>
    </source>
</evidence>
<proteinExistence type="predicted"/>